<accession>A0A371J1W1</accession>
<organism evidence="2 3">
    <name type="scientific">Romboutsia weinsteinii</name>
    <dbReference type="NCBI Taxonomy" id="2020949"/>
    <lineage>
        <taxon>Bacteria</taxon>
        <taxon>Bacillati</taxon>
        <taxon>Bacillota</taxon>
        <taxon>Clostridia</taxon>
        <taxon>Peptostreptococcales</taxon>
        <taxon>Peptostreptococcaceae</taxon>
        <taxon>Romboutsia</taxon>
    </lineage>
</organism>
<keyword evidence="2" id="KW-0808">Transferase</keyword>
<sequence>MIRKLNENDRLKVLNYLSRNSSINLFIIGDIENFGFNDMRQDVWGKFDKNNEIKAVLLRYSENFIPYYDDLNEDVSGFKEIISSYKGSKLISGEEHIVEQFKPLLKNKKEKNTYFCELINKTKLKGFDKSVKIAKKDDAIRICKLIDTIEEFKDTPRVTEESVMRKIKDRSGRVYYIENEKKEIISVAQTTAENSKSTMVVGVATKLEYRNMGLVSKCLSKLCYDVLNEGKNLCLFYDNPKAGKIYHSIGFTEIGKWTMLIEK</sequence>
<evidence type="ECO:0000259" key="1">
    <source>
        <dbReference type="PROSITE" id="PS51186"/>
    </source>
</evidence>
<dbReference type="EMBL" id="NOJY02000020">
    <property type="protein sequence ID" value="RDY26769.1"/>
    <property type="molecule type" value="Genomic_DNA"/>
</dbReference>
<evidence type="ECO:0000313" key="2">
    <source>
        <dbReference type="EMBL" id="RDY26769.1"/>
    </source>
</evidence>
<feature type="domain" description="N-acetyltransferase" evidence="1">
    <location>
        <begin position="129"/>
        <end position="263"/>
    </location>
</feature>
<dbReference type="InterPro" id="IPR027365">
    <property type="entry name" value="GNAT_acetyltra_YdfB-like"/>
</dbReference>
<dbReference type="OrthoDB" id="248489at2"/>
<dbReference type="PROSITE" id="PS51186">
    <property type="entry name" value="GNAT"/>
    <property type="match status" value="1"/>
</dbReference>
<evidence type="ECO:0000313" key="3">
    <source>
        <dbReference type="Proteomes" id="UP000215694"/>
    </source>
</evidence>
<dbReference type="SUPFAM" id="SSF55729">
    <property type="entry name" value="Acyl-CoA N-acyltransferases (Nat)"/>
    <property type="match status" value="1"/>
</dbReference>
<dbReference type="Pfam" id="PF12746">
    <property type="entry name" value="GNAT_acetyltran"/>
    <property type="match status" value="1"/>
</dbReference>
<reference evidence="2 3" key="1">
    <citation type="journal article" date="2017" name="Genome Announc.">
        <title>Draft Genome Sequence of Romboutsia weinsteinii sp. nov. Strain CCRI-19649(T) Isolated from Surface Water.</title>
        <authorList>
            <person name="Maheux A.F."/>
            <person name="Boudreau D.K."/>
            <person name="Berube E."/>
            <person name="Boissinot M."/>
            <person name="Cantin P."/>
            <person name="Raymond F."/>
            <person name="Corbeil J."/>
            <person name="Omar R.F."/>
            <person name="Bergeron M.G."/>
        </authorList>
    </citation>
    <scope>NUCLEOTIDE SEQUENCE [LARGE SCALE GENOMIC DNA]</scope>
    <source>
        <strain evidence="2 3">CCRI-19649</strain>
    </source>
</reference>
<dbReference type="Gene3D" id="3.40.630.30">
    <property type="match status" value="1"/>
</dbReference>
<protein>
    <submittedName>
        <fullName evidence="2">GNAT family N-acetyltransferase</fullName>
    </submittedName>
</protein>
<dbReference type="GO" id="GO:0016747">
    <property type="term" value="F:acyltransferase activity, transferring groups other than amino-acyl groups"/>
    <property type="evidence" value="ECO:0007669"/>
    <property type="project" value="InterPro"/>
</dbReference>
<dbReference type="InterPro" id="IPR000182">
    <property type="entry name" value="GNAT_dom"/>
</dbReference>
<dbReference type="AlphaFoldDB" id="A0A371J1W1"/>
<comment type="caution">
    <text evidence="2">The sequence shown here is derived from an EMBL/GenBank/DDBJ whole genome shotgun (WGS) entry which is preliminary data.</text>
</comment>
<dbReference type="RefSeq" id="WP_094369389.1">
    <property type="nucleotide sequence ID" value="NZ_NOJY02000020.1"/>
</dbReference>
<gene>
    <name evidence="2" type="ORF">CHL78_011910</name>
</gene>
<keyword evidence="3" id="KW-1185">Reference proteome</keyword>
<dbReference type="Proteomes" id="UP000215694">
    <property type="component" value="Unassembled WGS sequence"/>
</dbReference>
<name>A0A371J1W1_9FIRM</name>
<dbReference type="InterPro" id="IPR016181">
    <property type="entry name" value="Acyl_CoA_acyltransferase"/>
</dbReference>
<proteinExistence type="predicted"/>